<evidence type="ECO:0000313" key="1">
    <source>
        <dbReference type="EMBL" id="QFG06441.1"/>
    </source>
</evidence>
<name>A0A6M2ZHJ9_9CAUD</name>
<accession>A0A6M2ZHJ9</accession>
<reference evidence="1" key="1">
    <citation type="submission" date="2019-04" db="EMBL/GenBank/DDBJ databases">
        <title>Genomic and proteomic characterization of cyanophage S-SCSM1 provides new insights into understanding the viral gene diversity and phage-host interactions.</title>
        <authorList>
            <person name="Wang Q."/>
            <person name="Xu Y."/>
            <person name="Jiao N."/>
            <person name="Zhang R."/>
        </authorList>
    </citation>
    <scope>NUCLEOTIDE SEQUENCE [LARGE SCALE GENOMIC DNA]</scope>
</reference>
<sequence>MTREEEGLKRNLNKEDIHVDRGLELMLELGREIVKPEEKSFEFKIKLFKFELTFEIKKRSQGEDPCKQH</sequence>
<protein>
    <submittedName>
        <fullName evidence="1">Uncharacterized protein</fullName>
    </submittedName>
</protein>
<dbReference type="EMBL" id="MK867354">
    <property type="protein sequence ID" value="QFG06441.1"/>
    <property type="molecule type" value="Genomic_DNA"/>
</dbReference>
<organism evidence="1 2">
    <name type="scientific">Synechococcus phage S-SCSM1</name>
    <dbReference type="NCBI Taxonomy" id="2588487"/>
    <lineage>
        <taxon>Viruses</taxon>
        <taxon>Duplodnaviria</taxon>
        <taxon>Heunggongvirae</taxon>
        <taxon>Uroviricota</taxon>
        <taxon>Caudoviricetes</taxon>
        <taxon>Pantevenvirales</taxon>
        <taxon>Kyanoviridae</taxon>
        <taxon>Zhoulongquanvirus</taxon>
        <taxon>Zhoulongquanvirus esscess</taxon>
    </lineage>
</organism>
<keyword evidence="2" id="KW-1185">Reference proteome</keyword>
<evidence type="ECO:0000313" key="2">
    <source>
        <dbReference type="Proteomes" id="UP000515683"/>
    </source>
</evidence>
<gene>
    <name evidence="1" type="ORF">SSCSM1_178</name>
</gene>
<proteinExistence type="predicted"/>
<dbReference type="Proteomes" id="UP000515683">
    <property type="component" value="Segment"/>
</dbReference>